<evidence type="ECO:0000256" key="5">
    <source>
        <dbReference type="ARBA" id="ARBA00022734"/>
    </source>
</evidence>
<feature type="signal peptide" evidence="8">
    <location>
        <begin position="1"/>
        <end position="26"/>
    </location>
</feature>
<proteinExistence type="inferred from homology"/>
<reference evidence="9 10" key="1">
    <citation type="submission" date="2020-06" db="EMBL/GenBank/DDBJ databases">
        <title>Genome sequence of 2 isolates from Red Sea Mangroves.</title>
        <authorList>
            <person name="Sefrji F."/>
            <person name="Michoud G."/>
            <person name="Merlino G."/>
            <person name="Daffonchio D."/>
        </authorList>
    </citation>
    <scope>NUCLEOTIDE SEQUENCE [LARGE SCALE GENOMIC DNA]</scope>
    <source>
        <strain evidence="9 10">R1DC25</strain>
    </source>
</reference>
<comment type="similarity">
    <text evidence="2">Belongs to the BA14k family.</text>
</comment>
<evidence type="ECO:0000256" key="6">
    <source>
        <dbReference type="ARBA" id="ARBA00025321"/>
    </source>
</evidence>
<evidence type="ECO:0000313" key="9">
    <source>
        <dbReference type="EMBL" id="QPC41312.1"/>
    </source>
</evidence>
<keyword evidence="10" id="KW-1185">Reference proteome</keyword>
<organism evidence="9 10">
    <name type="scientific">Kaustia mangrovi</name>
    <dbReference type="NCBI Taxonomy" id="2593653"/>
    <lineage>
        <taxon>Bacteria</taxon>
        <taxon>Pseudomonadati</taxon>
        <taxon>Pseudomonadota</taxon>
        <taxon>Alphaproteobacteria</taxon>
        <taxon>Hyphomicrobiales</taxon>
        <taxon>Parvibaculaceae</taxon>
        <taxon>Kaustia</taxon>
    </lineage>
</organism>
<evidence type="ECO:0000256" key="3">
    <source>
        <dbReference type="ARBA" id="ARBA00020552"/>
    </source>
</evidence>
<sequence length="193" mass="22188">MTLSRTVAAGLVAGGLALAASDPAAAAGASVGARAGEAVLPVAETSDLIEVAEQWRGNRRAYRKHWRGRDRWQRRKWRHRHRAWRKRHYDYRHHRHNRYYYYDNDYYDNGVGIALGAAGLFLGLSALAARPYYNDNYYSGGYSGGYAAPPSNNCSRFARWSTPWYRCCSAKYRTFNPRTGRYRAYSGRLRFCR</sequence>
<gene>
    <name evidence="9" type="ORF">HW532_00265</name>
</gene>
<keyword evidence="5" id="KW-0430">Lectin</keyword>
<dbReference type="GO" id="GO:0030246">
    <property type="term" value="F:carbohydrate binding"/>
    <property type="evidence" value="ECO:0007669"/>
    <property type="project" value="UniProtKB-KW"/>
</dbReference>
<accession>A0A7S8C0V8</accession>
<evidence type="ECO:0000256" key="8">
    <source>
        <dbReference type="SAM" id="SignalP"/>
    </source>
</evidence>
<protein>
    <recommendedName>
        <fullName evidence="3">Lectin-like protein BA14k</fullName>
    </recommendedName>
</protein>
<evidence type="ECO:0000256" key="2">
    <source>
        <dbReference type="ARBA" id="ARBA00010270"/>
    </source>
</evidence>
<evidence type="ECO:0000313" key="10">
    <source>
        <dbReference type="Proteomes" id="UP000593594"/>
    </source>
</evidence>
<dbReference type="KEGG" id="kmn:HW532_00265"/>
<keyword evidence="8" id="KW-0732">Signal</keyword>
<dbReference type="InterPro" id="IPR012413">
    <property type="entry name" value="BA14K"/>
</dbReference>
<comment type="function">
    <text evidence="6">Has immunoglobulin-binding and hemagglutination properties, and can bind to mannose. Essential for virulence. May be involved in LPS biosynthesis or polysaccharide transport.</text>
</comment>
<evidence type="ECO:0000256" key="4">
    <source>
        <dbReference type="ARBA" id="ARBA00022475"/>
    </source>
</evidence>
<evidence type="ECO:0000256" key="7">
    <source>
        <dbReference type="SAM" id="Phobius"/>
    </source>
</evidence>
<keyword evidence="4" id="KW-1003">Cell membrane</keyword>
<feature type="chain" id="PRO_5032336956" description="Lectin-like protein BA14k" evidence="8">
    <location>
        <begin position="27"/>
        <end position="193"/>
    </location>
</feature>
<keyword evidence="7" id="KW-0472">Membrane</keyword>
<feature type="transmembrane region" description="Helical" evidence="7">
    <location>
        <begin position="110"/>
        <end position="129"/>
    </location>
</feature>
<keyword evidence="7" id="KW-1133">Transmembrane helix</keyword>
<dbReference type="AlphaFoldDB" id="A0A7S8C0V8"/>
<dbReference type="Proteomes" id="UP000593594">
    <property type="component" value="Chromosome"/>
</dbReference>
<evidence type="ECO:0000256" key="1">
    <source>
        <dbReference type="ARBA" id="ARBA00004167"/>
    </source>
</evidence>
<dbReference type="GO" id="GO:0016020">
    <property type="term" value="C:membrane"/>
    <property type="evidence" value="ECO:0007669"/>
    <property type="project" value="UniProtKB-SubCell"/>
</dbReference>
<dbReference type="RefSeq" id="WP_213162527.1">
    <property type="nucleotide sequence ID" value="NZ_CP058214.1"/>
</dbReference>
<comment type="subcellular location">
    <subcellularLocation>
        <location evidence="1">Membrane</location>
        <topology evidence="1">Single-pass membrane protein</topology>
    </subcellularLocation>
</comment>
<name>A0A7S8C0V8_9HYPH</name>
<dbReference type="EMBL" id="CP058214">
    <property type="protein sequence ID" value="QPC41312.1"/>
    <property type="molecule type" value="Genomic_DNA"/>
</dbReference>
<keyword evidence="7" id="KW-0812">Transmembrane</keyword>
<dbReference type="Pfam" id="PF07886">
    <property type="entry name" value="BA14K"/>
    <property type="match status" value="1"/>
</dbReference>